<name>A0ABM8VHX3_9BACL</name>
<comment type="caution">
    <text evidence="1">The sequence shown here is derived from an EMBL/GenBank/DDBJ whole genome shotgun (WGS) entry which is preliminary data.</text>
</comment>
<dbReference type="Proteomes" id="UP000730618">
    <property type="component" value="Unassembled WGS sequence"/>
</dbReference>
<evidence type="ECO:0000313" key="2">
    <source>
        <dbReference type="Proteomes" id="UP000730618"/>
    </source>
</evidence>
<proteinExistence type="predicted"/>
<reference evidence="1 2" key="1">
    <citation type="submission" date="2021-06" db="EMBL/GenBank/DDBJ databases">
        <authorList>
            <person name="Criscuolo A."/>
        </authorList>
    </citation>
    <scope>NUCLEOTIDE SEQUENCE [LARGE SCALE GENOMIC DNA]</scope>
    <source>
        <strain evidence="2">CIP 111802</strain>
    </source>
</reference>
<organism evidence="1 2">
    <name type="scientific">Paenibacillus allorhizosphaerae</name>
    <dbReference type="NCBI Taxonomy" id="2849866"/>
    <lineage>
        <taxon>Bacteria</taxon>
        <taxon>Bacillati</taxon>
        <taxon>Bacillota</taxon>
        <taxon>Bacilli</taxon>
        <taxon>Bacillales</taxon>
        <taxon>Paenibacillaceae</taxon>
        <taxon>Paenibacillus</taxon>
    </lineage>
</organism>
<protein>
    <submittedName>
        <fullName evidence="1">Uncharacterized protein</fullName>
    </submittedName>
</protein>
<dbReference type="RefSeq" id="WP_218099291.1">
    <property type="nucleotide sequence ID" value="NZ_CAJVCE010000007.1"/>
</dbReference>
<dbReference type="EMBL" id="CAJVCE010000007">
    <property type="protein sequence ID" value="CAG7643215.1"/>
    <property type="molecule type" value="Genomic_DNA"/>
</dbReference>
<evidence type="ECO:0000313" key="1">
    <source>
        <dbReference type="EMBL" id="CAG7643215.1"/>
    </source>
</evidence>
<gene>
    <name evidence="1" type="ORF">PAECIP111802_02972</name>
</gene>
<sequence>MKEVAAFVGGCLTKEEYEEEDAAACTGSISWRQQREAFLEAVAHCFIRSL</sequence>
<accession>A0ABM8VHX3</accession>
<keyword evidence="2" id="KW-1185">Reference proteome</keyword>